<dbReference type="PANTHER" id="PTHR20922">
    <property type="entry name" value="DNL-TYPE ZINC FINGER PROTEIN"/>
    <property type="match status" value="1"/>
</dbReference>
<feature type="domain" description="DNL-type" evidence="3">
    <location>
        <begin position="175"/>
        <end position="230"/>
    </location>
</feature>
<dbReference type="Proteomes" id="UP001497512">
    <property type="component" value="Chromosome 1"/>
</dbReference>
<evidence type="ECO:0000313" key="4">
    <source>
        <dbReference type="EMBL" id="CAK9191257.1"/>
    </source>
</evidence>
<dbReference type="Pfam" id="PF05180">
    <property type="entry name" value="zf-DNL"/>
    <property type="match status" value="1"/>
</dbReference>
<feature type="region of interest" description="Disordered" evidence="2">
    <location>
        <begin position="68"/>
        <end position="89"/>
    </location>
</feature>
<dbReference type="PROSITE" id="PS51501">
    <property type="entry name" value="ZF_DNL"/>
    <property type="match status" value="1"/>
</dbReference>
<name>A0ABP0TAT9_9BRYO</name>
<evidence type="ECO:0000259" key="3">
    <source>
        <dbReference type="PROSITE" id="PS51501"/>
    </source>
</evidence>
<feature type="compositionally biased region" description="Polar residues" evidence="2">
    <location>
        <begin position="79"/>
        <end position="89"/>
    </location>
</feature>
<evidence type="ECO:0000256" key="2">
    <source>
        <dbReference type="SAM" id="MobiDB-lite"/>
    </source>
</evidence>
<organism evidence="4 5">
    <name type="scientific">Sphagnum troendelagicum</name>
    <dbReference type="NCBI Taxonomy" id="128251"/>
    <lineage>
        <taxon>Eukaryota</taxon>
        <taxon>Viridiplantae</taxon>
        <taxon>Streptophyta</taxon>
        <taxon>Embryophyta</taxon>
        <taxon>Bryophyta</taxon>
        <taxon>Sphagnophytina</taxon>
        <taxon>Sphagnopsida</taxon>
        <taxon>Sphagnales</taxon>
        <taxon>Sphagnaceae</taxon>
        <taxon>Sphagnum</taxon>
    </lineage>
</organism>
<accession>A0ABP0TAT9</accession>
<keyword evidence="5" id="KW-1185">Reference proteome</keyword>
<gene>
    <name evidence="4" type="ORF">CSSPTR1EN2_LOCUS1300</name>
</gene>
<evidence type="ECO:0000313" key="5">
    <source>
        <dbReference type="Proteomes" id="UP001497512"/>
    </source>
</evidence>
<sequence length="230" mass="25289">MALTCLHHVSHVMCTSCPVVASLTLRSSTHSCEFRQSKSIWGVFPCIEPSSCSRRGMNVAVVQGAANPTASSDDAFEDPTTSGSGTSPKQVGALKVSNSNAHILVPPQCSLLQSLSQEEARSLILQSALLGIKEWNTARSEVHEVPTYSIQGPTSCASDVDQLLKKMPMPILYQLPRRRIRVAFTCTFCQQCNTRGINPHNYIDGTIFVQCRSCGVFHNLKLFHMMEYQI</sequence>
<dbReference type="EMBL" id="OZ019893">
    <property type="protein sequence ID" value="CAK9191257.1"/>
    <property type="molecule type" value="Genomic_DNA"/>
</dbReference>
<proteinExistence type="predicted"/>
<keyword evidence="1" id="KW-0479">Metal-binding</keyword>
<dbReference type="PANTHER" id="PTHR20922:SF15">
    <property type="entry name" value="A_TM021B04.14 PROTEIN"/>
    <property type="match status" value="1"/>
</dbReference>
<reference evidence="4 5" key="1">
    <citation type="submission" date="2024-02" db="EMBL/GenBank/DDBJ databases">
        <authorList>
            <consortium name="ELIXIR-Norway"/>
            <consortium name="Elixir Norway"/>
        </authorList>
    </citation>
    <scope>NUCLEOTIDE SEQUENCE [LARGE SCALE GENOMIC DNA]</scope>
</reference>
<dbReference type="InterPro" id="IPR024158">
    <property type="entry name" value="Mt_import_TIM15"/>
</dbReference>
<dbReference type="InterPro" id="IPR007853">
    <property type="entry name" value="Znf_DNL-typ"/>
</dbReference>
<evidence type="ECO:0000256" key="1">
    <source>
        <dbReference type="PROSITE-ProRule" id="PRU00834"/>
    </source>
</evidence>
<keyword evidence="1" id="KW-0863">Zinc-finger</keyword>
<protein>
    <recommendedName>
        <fullName evidence="3">DNL-type domain-containing protein</fullName>
    </recommendedName>
</protein>
<keyword evidence="1" id="KW-0862">Zinc</keyword>